<dbReference type="Pfam" id="PF03473">
    <property type="entry name" value="MOSC"/>
    <property type="match status" value="1"/>
</dbReference>
<dbReference type="PROSITE" id="PS51085">
    <property type="entry name" value="2FE2S_FER_2"/>
    <property type="match status" value="1"/>
</dbReference>
<dbReference type="InterPro" id="IPR005302">
    <property type="entry name" value="MoCF_Sase_C"/>
</dbReference>
<keyword evidence="5" id="KW-1185">Reference proteome</keyword>
<dbReference type="GO" id="GO:0051536">
    <property type="term" value="F:iron-sulfur cluster binding"/>
    <property type="evidence" value="ECO:0007669"/>
    <property type="project" value="InterPro"/>
</dbReference>
<dbReference type="SUPFAM" id="SSF63380">
    <property type="entry name" value="Riboflavin synthase domain-like"/>
    <property type="match status" value="1"/>
</dbReference>
<dbReference type="Pfam" id="PF00175">
    <property type="entry name" value="NAD_binding_1"/>
    <property type="match status" value="1"/>
</dbReference>
<dbReference type="CDD" id="cd00207">
    <property type="entry name" value="fer2"/>
    <property type="match status" value="1"/>
</dbReference>
<dbReference type="STRING" id="254406.SAMN04488042_11189"/>
<dbReference type="InterPro" id="IPR017938">
    <property type="entry name" value="Riboflavin_synthase-like_b-brl"/>
</dbReference>
<dbReference type="RefSeq" id="WP_165610135.1">
    <property type="nucleotide sequence ID" value="NZ_FOTQ01000011.1"/>
</dbReference>
<evidence type="ECO:0000313" key="4">
    <source>
        <dbReference type="EMBL" id="SFM65865.1"/>
    </source>
</evidence>
<evidence type="ECO:0000259" key="2">
    <source>
        <dbReference type="PROSITE" id="PS51340"/>
    </source>
</evidence>
<dbReference type="PROSITE" id="PS51340">
    <property type="entry name" value="MOSC"/>
    <property type="match status" value="1"/>
</dbReference>
<proteinExistence type="predicted"/>
<dbReference type="PROSITE" id="PS51384">
    <property type="entry name" value="FAD_FR"/>
    <property type="match status" value="1"/>
</dbReference>
<dbReference type="PANTHER" id="PTHR30212">
    <property type="entry name" value="PROTEIN YIIM"/>
    <property type="match status" value="1"/>
</dbReference>
<sequence length="583" mass="63757">MSNETEMSVRSICVGLPQKIDMHGRTVRTAIVKSAVAGPVLVDKIGVEGNKSAVHPDAVYLLSAKSLDHWNTRLNQDGAPWPDGHLGENFTVEGLDESTVRIGDRFRLGGKLEMTVLGPRVPCDKLAWRLGQRASFLQEFALSGMNGFYLRVDKPGTVAAGDRLTELSCSPDAPFVSDISGLIWRGEGVTLDDLDAALALETLSETSRYPLFMKRIRMVEQTRTASGKWDDWRRFEIKSVVEEVPDVRSFILAPEDAGEVAGYRAGQFLSVHEPRLADGSSSRTFSISDYTDDLSSYRITVKRSGPGTGTDQLFGLWKEGEKVELRSPAGRFVPDRTALEPAALIAGGIGVTPLLSMAKAFADLGPSIPDIHIFACMRDTESAIFTEKLQELCDSHPKLKLIRVHSQPAKDEELGMDYEIAGRLTLDHIQQELADAHVVYTGTRIDIPWYFSRFYICGPESFERKFKDELLAAGAMPERVLTESFQVGSPSGGIGVQEATINFEKSGKTAVWKEGDHANLLEFAEHHGIDAPSSCRIGACQSCSARILSGEIVYDGSPASLPEKDFALLCCSVPASKSVEIDL</sequence>
<dbReference type="Pfam" id="PF00970">
    <property type="entry name" value="FAD_binding_6"/>
    <property type="match status" value="1"/>
</dbReference>
<reference evidence="4 5" key="1">
    <citation type="submission" date="2016-10" db="EMBL/GenBank/DDBJ databases">
        <authorList>
            <person name="de Groot N.N."/>
        </authorList>
    </citation>
    <scope>NUCLEOTIDE SEQUENCE [LARGE SCALE GENOMIC DNA]</scope>
    <source>
        <strain evidence="4 5">DSM 15283</strain>
    </source>
</reference>
<feature type="domain" description="MOSC" evidence="2">
    <location>
        <begin position="34"/>
        <end position="167"/>
    </location>
</feature>
<dbReference type="InterPro" id="IPR001041">
    <property type="entry name" value="2Fe-2S_ferredoxin-type"/>
</dbReference>
<name>A0A1I4SN75_9RHOB</name>
<accession>A0A1I4SN75</accession>
<dbReference type="PANTHER" id="PTHR30212:SF2">
    <property type="entry name" value="PROTEIN YIIM"/>
    <property type="match status" value="1"/>
</dbReference>
<dbReference type="PRINTS" id="PR00409">
    <property type="entry name" value="PHDIOXRDTASE"/>
</dbReference>
<feature type="domain" description="2Fe-2S ferredoxin-type" evidence="1">
    <location>
        <begin position="497"/>
        <end position="583"/>
    </location>
</feature>
<dbReference type="SUPFAM" id="SSF52343">
    <property type="entry name" value="Ferredoxin reductase-like, C-terminal NADP-linked domain"/>
    <property type="match status" value="1"/>
</dbReference>
<dbReference type="Gene3D" id="2.40.33.20">
    <property type="entry name" value="PK beta-barrel domain-like"/>
    <property type="match status" value="1"/>
</dbReference>
<dbReference type="Pfam" id="PF00111">
    <property type="entry name" value="Fer2"/>
    <property type="match status" value="1"/>
</dbReference>
<dbReference type="InterPro" id="IPR012675">
    <property type="entry name" value="Beta-grasp_dom_sf"/>
</dbReference>
<organism evidence="4 5">
    <name type="scientific">Shimia aestuarii</name>
    <dbReference type="NCBI Taxonomy" id="254406"/>
    <lineage>
        <taxon>Bacteria</taxon>
        <taxon>Pseudomonadati</taxon>
        <taxon>Pseudomonadota</taxon>
        <taxon>Alphaproteobacteria</taxon>
        <taxon>Rhodobacterales</taxon>
        <taxon>Roseobacteraceae</taxon>
    </lineage>
</organism>
<protein>
    <submittedName>
        <fullName evidence="4">Ferredoxin-NADP reductase</fullName>
    </submittedName>
</protein>
<dbReference type="Gene3D" id="3.40.50.80">
    <property type="entry name" value="Nucleotide-binding domain of ferredoxin-NADP reductase (FNR) module"/>
    <property type="match status" value="1"/>
</dbReference>
<dbReference type="GO" id="GO:0016491">
    <property type="term" value="F:oxidoreductase activity"/>
    <property type="evidence" value="ECO:0007669"/>
    <property type="project" value="InterPro"/>
</dbReference>
<dbReference type="Gene3D" id="3.10.20.30">
    <property type="match status" value="1"/>
</dbReference>
<gene>
    <name evidence="4" type="ORF">SAMN04488042_11189</name>
</gene>
<dbReference type="InterPro" id="IPR001433">
    <property type="entry name" value="OxRdtase_FAD/NAD-bd"/>
</dbReference>
<dbReference type="SUPFAM" id="SSF54292">
    <property type="entry name" value="2Fe-2S ferredoxin-like"/>
    <property type="match status" value="1"/>
</dbReference>
<evidence type="ECO:0000259" key="1">
    <source>
        <dbReference type="PROSITE" id="PS51085"/>
    </source>
</evidence>
<dbReference type="InterPro" id="IPR039261">
    <property type="entry name" value="FNR_nucleotide-bd"/>
</dbReference>
<feature type="domain" description="FAD-binding FR-type" evidence="3">
    <location>
        <begin position="230"/>
        <end position="335"/>
    </location>
</feature>
<dbReference type="InterPro" id="IPR036010">
    <property type="entry name" value="2Fe-2S_ferredoxin-like_sf"/>
</dbReference>
<dbReference type="InterPro" id="IPR052353">
    <property type="entry name" value="Benzoxazolinone_Detox_Enz"/>
</dbReference>
<dbReference type="Proteomes" id="UP000199144">
    <property type="component" value="Unassembled WGS sequence"/>
</dbReference>
<dbReference type="InterPro" id="IPR011037">
    <property type="entry name" value="Pyrv_Knase-like_insert_dom_sf"/>
</dbReference>
<evidence type="ECO:0000259" key="3">
    <source>
        <dbReference type="PROSITE" id="PS51384"/>
    </source>
</evidence>
<dbReference type="AlphaFoldDB" id="A0A1I4SN75"/>
<dbReference type="Gene3D" id="2.40.30.10">
    <property type="entry name" value="Translation factors"/>
    <property type="match status" value="1"/>
</dbReference>
<dbReference type="SUPFAM" id="SSF50800">
    <property type="entry name" value="PK beta-barrel domain-like"/>
    <property type="match status" value="1"/>
</dbReference>
<dbReference type="GO" id="GO:0030151">
    <property type="term" value="F:molybdenum ion binding"/>
    <property type="evidence" value="ECO:0007669"/>
    <property type="project" value="InterPro"/>
</dbReference>
<dbReference type="InterPro" id="IPR017927">
    <property type="entry name" value="FAD-bd_FR_type"/>
</dbReference>
<dbReference type="InterPro" id="IPR008333">
    <property type="entry name" value="Cbr1-like_FAD-bd_dom"/>
</dbReference>
<evidence type="ECO:0000313" key="5">
    <source>
        <dbReference type="Proteomes" id="UP000199144"/>
    </source>
</evidence>
<dbReference type="GO" id="GO:0030170">
    <property type="term" value="F:pyridoxal phosphate binding"/>
    <property type="evidence" value="ECO:0007669"/>
    <property type="project" value="InterPro"/>
</dbReference>
<dbReference type="EMBL" id="FOTQ01000011">
    <property type="protein sequence ID" value="SFM65865.1"/>
    <property type="molecule type" value="Genomic_DNA"/>
</dbReference>